<reference evidence="2 3" key="1">
    <citation type="submission" date="2019-04" db="EMBL/GenBank/DDBJ databases">
        <title>Friends and foes A comparative genomics study of 23 Aspergillus species from section Flavi.</title>
        <authorList>
            <consortium name="DOE Joint Genome Institute"/>
            <person name="Kjaerbolling I."/>
            <person name="Vesth T."/>
            <person name="Frisvad J.C."/>
            <person name="Nybo J.L."/>
            <person name="Theobald S."/>
            <person name="Kildgaard S."/>
            <person name="Isbrandt T."/>
            <person name="Kuo A."/>
            <person name="Sato A."/>
            <person name="Lyhne E.K."/>
            <person name="Kogle M.E."/>
            <person name="Wiebenga A."/>
            <person name="Kun R.S."/>
            <person name="Lubbers R.J."/>
            <person name="Makela M.R."/>
            <person name="Barry K."/>
            <person name="Chovatia M."/>
            <person name="Clum A."/>
            <person name="Daum C."/>
            <person name="Haridas S."/>
            <person name="He G."/>
            <person name="LaButti K."/>
            <person name="Lipzen A."/>
            <person name="Mondo S."/>
            <person name="Riley R."/>
            <person name="Salamov A."/>
            <person name="Simmons B.A."/>
            <person name="Magnuson J.K."/>
            <person name="Henrissat B."/>
            <person name="Mortensen U.H."/>
            <person name="Larsen T.O."/>
            <person name="Devries R.P."/>
            <person name="Grigoriev I.V."/>
            <person name="Machida M."/>
            <person name="Baker S.E."/>
            <person name="Andersen M.R."/>
        </authorList>
    </citation>
    <scope>NUCLEOTIDE SEQUENCE [LARGE SCALE GENOMIC DNA]</scope>
    <source>
        <strain evidence="2 3">CBS 151.66</strain>
    </source>
</reference>
<dbReference type="EMBL" id="ML732198">
    <property type="protein sequence ID" value="KAB8075144.1"/>
    <property type="molecule type" value="Genomic_DNA"/>
</dbReference>
<sequence>MSPFYDKSSPQTDGRSPSQSSGADEGGSRFAFVAEGTIAQARSHAMREHWRQRQRRKQKPEDRRTQRKILPYRSPVEDSRPKPDGMSGSVVEYPNRDVYLLHQHSSTYIKTSTASGYGNENVINVSQGVPIQALTGLNHALASSRLDPFEMFPVELTSKHHKLLHHWLVTHATMMFEDAAISSFNPMKDVWLPLDFSNAASFYGIMAHSAAHLAHLYTGMNPARGTNSIDALKYKSEAASILSAWMADPEKALSNDTFAAVLRLLTFERYWGTEKEWTVHRNGIQSMIEARGGIDKLHDNWRLELVVYLVSLMTRPTWFESSNNLSEISEQSFQSAARAASVDTQKVRCLWLISFIQDMRTLMAFSSRLYMDGLAAYPALYDAVLLLRSNFHSVNQIPSPDSTFLGSEYDRLACLFSICITMQESISRSPVSVVSPAPDICNDMSLLDTTLGASRSLWETSVYGLRAFLHQHFVKYHTDGAAKTDYVMKMTDVLGHLSLEARRGVEKCLLNMLCRAQEGKLCLLVDDGWTPDSLLSSVHGQ</sequence>
<feature type="region of interest" description="Disordered" evidence="1">
    <location>
        <begin position="1"/>
        <end position="89"/>
    </location>
</feature>
<accession>A0A5N5X6J4</accession>
<evidence type="ECO:0000313" key="2">
    <source>
        <dbReference type="EMBL" id="KAB8075144.1"/>
    </source>
</evidence>
<dbReference type="Proteomes" id="UP000326565">
    <property type="component" value="Unassembled WGS sequence"/>
</dbReference>
<organism evidence="2 3">
    <name type="scientific">Aspergillus leporis</name>
    <dbReference type="NCBI Taxonomy" id="41062"/>
    <lineage>
        <taxon>Eukaryota</taxon>
        <taxon>Fungi</taxon>
        <taxon>Dikarya</taxon>
        <taxon>Ascomycota</taxon>
        <taxon>Pezizomycotina</taxon>
        <taxon>Eurotiomycetes</taxon>
        <taxon>Eurotiomycetidae</taxon>
        <taxon>Eurotiales</taxon>
        <taxon>Aspergillaceae</taxon>
        <taxon>Aspergillus</taxon>
        <taxon>Aspergillus subgen. Circumdati</taxon>
    </lineage>
</organism>
<dbReference type="OrthoDB" id="4159781at2759"/>
<dbReference type="PANTHER" id="PTHR37540">
    <property type="entry name" value="TRANSCRIPTION FACTOR (ACR-2), PUTATIVE-RELATED-RELATED"/>
    <property type="match status" value="1"/>
</dbReference>
<evidence type="ECO:0008006" key="4">
    <source>
        <dbReference type="Google" id="ProtNLM"/>
    </source>
</evidence>
<gene>
    <name evidence="2" type="ORF">BDV29DRAFT_172358</name>
</gene>
<protein>
    <recommendedName>
        <fullName evidence="4">Fungal-specific transcription factor domain-containing protein</fullName>
    </recommendedName>
</protein>
<keyword evidence="3" id="KW-1185">Reference proteome</keyword>
<evidence type="ECO:0000313" key="3">
    <source>
        <dbReference type="Proteomes" id="UP000326565"/>
    </source>
</evidence>
<name>A0A5N5X6J4_9EURO</name>
<dbReference type="InterPro" id="IPR021858">
    <property type="entry name" value="Fun_TF"/>
</dbReference>
<feature type="compositionally biased region" description="Polar residues" evidence="1">
    <location>
        <begin position="8"/>
        <end position="22"/>
    </location>
</feature>
<evidence type="ECO:0000256" key="1">
    <source>
        <dbReference type="SAM" id="MobiDB-lite"/>
    </source>
</evidence>
<dbReference type="Pfam" id="PF11951">
    <property type="entry name" value="Fungal_trans_2"/>
    <property type="match status" value="1"/>
</dbReference>
<dbReference type="AlphaFoldDB" id="A0A5N5X6J4"/>
<proteinExistence type="predicted"/>
<dbReference type="PANTHER" id="PTHR37540:SF5">
    <property type="entry name" value="TRANSCRIPTION FACTOR DOMAIN-CONTAINING PROTEIN"/>
    <property type="match status" value="1"/>
</dbReference>